<feature type="region of interest" description="Disordered" evidence="1">
    <location>
        <begin position="78"/>
        <end position="107"/>
    </location>
</feature>
<dbReference type="AlphaFoldDB" id="A0AAV2J4D4"/>
<feature type="region of interest" description="Disordered" evidence="1">
    <location>
        <begin position="1"/>
        <end position="35"/>
    </location>
</feature>
<organism evidence="2 3">
    <name type="scientific">Knipowitschia caucasica</name>
    <name type="common">Caucasian dwarf goby</name>
    <name type="synonym">Pomatoschistus caucasicus</name>
    <dbReference type="NCBI Taxonomy" id="637954"/>
    <lineage>
        <taxon>Eukaryota</taxon>
        <taxon>Metazoa</taxon>
        <taxon>Chordata</taxon>
        <taxon>Craniata</taxon>
        <taxon>Vertebrata</taxon>
        <taxon>Euteleostomi</taxon>
        <taxon>Actinopterygii</taxon>
        <taxon>Neopterygii</taxon>
        <taxon>Teleostei</taxon>
        <taxon>Neoteleostei</taxon>
        <taxon>Acanthomorphata</taxon>
        <taxon>Gobiaria</taxon>
        <taxon>Gobiiformes</taxon>
        <taxon>Gobioidei</taxon>
        <taxon>Gobiidae</taxon>
        <taxon>Gobiinae</taxon>
        <taxon>Knipowitschia</taxon>
    </lineage>
</organism>
<gene>
    <name evidence="2" type="ORF">KC01_LOCUS3493</name>
</gene>
<sequence length="107" mass="12111">MEERGDRGDGGERRQRRWRREGIEERGDTGERRWRREEMEERGVNNFTYFPLSLPGLSGGSWVQELSQPCDYCEAVRPVGGPESRGGPLQPRPLSRGPAAIKQVSVG</sequence>
<evidence type="ECO:0000256" key="1">
    <source>
        <dbReference type="SAM" id="MobiDB-lite"/>
    </source>
</evidence>
<name>A0AAV2J4D4_KNICA</name>
<feature type="compositionally biased region" description="Basic and acidic residues" evidence="1">
    <location>
        <begin position="1"/>
        <end position="13"/>
    </location>
</feature>
<reference evidence="2 3" key="1">
    <citation type="submission" date="2024-04" db="EMBL/GenBank/DDBJ databases">
        <authorList>
            <person name="Waldvogel A.-M."/>
            <person name="Schoenle A."/>
        </authorList>
    </citation>
    <scope>NUCLEOTIDE SEQUENCE [LARGE SCALE GENOMIC DNA]</scope>
</reference>
<accession>A0AAV2J4D4</accession>
<keyword evidence="3" id="KW-1185">Reference proteome</keyword>
<dbReference type="EMBL" id="OZ035832">
    <property type="protein sequence ID" value="CAL1571376.1"/>
    <property type="molecule type" value="Genomic_DNA"/>
</dbReference>
<dbReference type="Proteomes" id="UP001497482">
    <property type="component" value="Chromosome 10"/>
</dbReference>
<feature type="compositionally biased region" description="Basic and acidic residues" evidence="1">
    <location>
        <begin position="20"/>
        <end position="35"/>
    </location>
</feature>
<evidence type="ECO:0000313" key="2">
    <source>
        <dbReference type="EMBL" id="CAL1571376.1"/>
    </source>
</evidence>
<protein>
    <submittedName>
        <fullName evidence="2">Uncharacterized protein</fullName>
    </submittedName>
</protein>
<proteinExistence type="predicted"/>
<evidence type="ECO:0000313" key="3">
    <source>
        <dbReference type="Proteomes" id="UP001497482"/>
    </source>
</evidence>